<protein>
    <submittedName>
        <fullName evidence="1">Uncharacterized protein</fullName>
    </submittedName>
</protein>
<gene>
    <name evidence="1" type="ORF">FD25_GL000672</name>
</gene>
<organism evidence="1 2">
    <name type="scientific">Levilactobacillus acidifarinae DSM 19394 = JCM 15949</name>
    <dbReference type="NCBI Taxonomy" id="1423715"/>
    <lineage>
        <taxon>Bacteria</taxon>
        <taxon>Bacillati</taxon>
        <taxon>Bacillota</taxon>
        <taxon>Bacilli</taxon>
        <taxon>Lactobacillales</taxon>
        <taxon>Lactobacillaceae</taxon>
        <taxon>Levilactobacillus</taxon>
    </lineage>
</organism>
<dbReference type="EMBL" id="AZDV01000026">
    <property type="protein sequence ID" value="KRK94700.1"/>
    <property type="molecule type" value="Genomic_DNA"/>
</dbReference>
<dbReference type="Proteomes" id="UP000051955">
    <property type="component" value="Unassembled WGS sequence"/>
</dbReference>
<dbReference type="PATRIC" id="fig|1423715.3.peg.700"/>
<dbReference type="AlphaFoldDB" id="A0A0R1LFX6"/>
<sequence>MDDLIKPVLAKVRQISARWTRTYSLEGIEDDQAKAFAKQLAQADTEDLATYKVRGHAPRSLTLEIHRH</sequence>
<proteinExistence type="predicted"/>
<keyword evidence="2" id="KW-1185">Reference proteome</keyword>
<dbReference type="RefSeq" id="WP_057803876.1">
    <property type="nucleotide sequence ID" value="NZ_AZDV01000026.1"/>
</dbReference>
<evidence type="ECO:0000313" key="2">
    <source>
        <dbReference type="Proteomes" id="UP000051955"/>
    </source>
</evidence>
<evidence type="ECO:0000313" key="1">
    <source>
        <dbReference type="EMBL" id="KRK94700.1"/>
    </source>
</evidence>
<comment type="caution">
    <text evidence="1">The sequence shown here is derived from an EMBL/GenBank/DDBJ whole genome shotgun (WGS) entry which is preliminary data.</text>
</comment>
<name>A0A0R1LFX6_9LACO</name>
<reference evidence="1 2" key="1">
    <citation type="journal article" date="2015" name="Genome Announc.">
        <title>Expanding the biotechnology potential of lactobacilli through comparative genomics of 213 strains and associated genera.</title>
        <authorList>
            <person name="Sun Z."/>
            <person name="Harris H.M."/>
            <person name="McCann A."/>
            <person name="Guo C."/>
            <person name="Argimon S."/>
            <person name="Zhang W."/>
            <person name="Yang X."/>
            <person name="Jeffery I.B."/>
            <person name="Cooney J.C."/>
            <person name="Kagawa T.F."/>
            <person name="Liu W."/>
            <person name="Song Y."/>
            <person name="Salvetti E."/>
            <person name="Wrobel A."/>
            <person name="Rasinkangas P."/>
            <person name="Parkhill J."/>
            <person name="Rea M.C."/>
            <person name="O'Sullivan O."/>
            <person name="Ritari J."/>
            <person name="Douillard F.P."/>
            <person name="Paul Ross R."/>
            <person name="Yang R."/>
            <person name="Briner A.E."/>
            <person name="Felis G.E."/>
            <person name="de Vos W.M."/>
            <person name="Barrangou R."/>
            <person name="Klaenhammer T.R."/>
            <person name="Caufield P.W."/>
            <person name="Cui Y."/>
            <person name="Zhang H."/>
            <person name="O'Toole P.W."/>
        </authorList>
    </citation>
    <scope>NUCLEOTIDE SEQUENCE [LARGE SCALE GENOMIC DNA]</scope>
    <source>
        <strain evidence="1 2">DSM 19394</strain>
    </source>
</reference>
<accession>A0A0R1LFX6</accession>